<keyword evidence="11 12" id="KW-0407">Ion channel</keyword>
<evidence type="ECO:0000256" key="6">
    <source>
        <dbReference type="ARBA" id="ARBA00022989"/>
    </source>
</evidence>
<protein>
    <recommendedName>
        <fullName evidence="16">Sodium channel protein Nach</fullName>
    </recommendedName>
</protein>
<evidence type="ECO:0000256" key="7">
    <source>
        <dbReference type="ARBA" id="ARBA00023053"/>
    </source>
</evidence>
<gene>
    <name evidence="14" type="ORF">QYM36_006566</name>
</gene>
<evidence type="ECO:0000256" key="9">
    <source>
        <dbReference type="ARBA" id="ARBA00023136"/>
    </source>
</evidence>
<dbReference type="Proteomes" id="UP001187531">
    <property type="component" value="Unassembled WGS sequence"/>
</dbReference>
<evidence type="ECO:0000256" key="12">
    <source>
        <dbReference type="RuleBase" id="RU000679"/>
    </source>
</evidence>
<keyword evidence="15" id="KW-1185">Reference proteome</keyword>
<dbReference type="GO" id="GO:0005886">
    <property type="term" value="C:plasma membrane"/>
    <property type="evidence" value="ECO:0007669"/>
    <property type="project" value="TreeGrafter"/>
</dbReference>
<dbReference type="PANTHER" id="PTHR11690:SF288">
    <property type="entry name" value="AMILORIDE-SENSITIVE NA+ CHANNEL-RELATED"/>
    <property type="match status" value="1"/>
</dbReference>
<keyword evidence="7" id="KW-0915">Sodium</keyword>
<proteinExistence type="inferred from homology"/>
<keyword evidence="4 12" id="KW-0894">Sodium channel</keyword>
<evidence type="ECO:0000256" key="5">
    <source>
        <dbReference type="ARBA" id="ARBA00022692"/>
    </source>
</evidence>
<keyword evidence="9 13" id="KW-0472">Membrane</keyword>
<dbReference type="Gene3D" id="1.10.287.770">
    <property type="entry name" value="YojJ-like"/>
    <property type="match status" value="1"/>
</dbReference>
<sequence>MMEMTSQKYNISMDVFIQKMMVLAPSCKDMIQFCTWQKKIIDCRKYFILRPSDEGLCCVFNGASLLQRLRNNSNVSPFVPLRTSGGTYLGLTILLDAKLDDYLIPSSYFSGFKMLVHDPREFPEPGYSGFAVEPGTETFVGLKLTVIKNGDMVHRNIKLAARNCYFRTEKKLKYFVNYTTADCLIDCRISRMVDACGCRPWIWFVIGPWPVCNITQYQCLIQAEFGHQNNIKSCDCQTSCEQTRYDLEISQVSFPGHMAEEYSPSFQERFIVNDDYVRKNLAMVHVFYKERTGTLYIRDIRYGWEDIVASIGGLLGLGVGFSFISAIEVLYFLLIRWWSFVCR</sequence>
<dbReference type="PANTHER" id="PTHR11690">
    <property type="entry name" value="AMILORIDE-SENSITIVE SODIUM CHANNEL-RELATED"/>
    <property type="match status" value="1"/>
</dbReference>
<evidence type="ECO:0000256" key="13">
    <source>
        <dbReference type="SAM" id="Phobius"/>
    </source>
</evidence>
<comment type="similarity">
    <text evidence="2 12">Belongs to the amiloride-sensitive sodium channel (TC 1.A.6) family.</text>
</comment>
<keyword evidence="3 12" id="KW-0813">Transport</keyword>
<reference evidence="14" key="1">
    <citation type="submission" date="2023-07" db="EMBL/GenBank/DDBJ databases">
        <title>Chromosome-level genome assembly of Artemia franciscana.</title>
        <authorList>
            <person name="Jo E."/>
        </authorList>
    </citation>
    <scope>NUCLEOTIDE SEQUENCE</scope>
    <source>
        <tissue evidence="14">Whole body</tissue>
    </source>
</reference>
<dbReference type="GO" id="GO:0015280">
    <property type="term" value="F:ligand-gated sodium channel activity"/>
    <property type="evidence" value="ECO:0007669"/>
    <property type="project" value="TreeGrafter"/>
</dbReference>
<evidence type="ECO:0008006" key="16">
    <source>
        <dbReference type="Google" id="ProtNLM"/>
    </source>
</evidence>
<comment type="caution">
    <text evidence="14">The sequence shown here is derived from an EMBL/GenBank/DDBJ whole genome shotgun (WGS) entry which is preliminary data.</text>
</comment>
<comment type="subcellular location">
    <subcellularLocation>
        <location evidence="1">Membrane</location>
        <topology evidence="1">Multi-pass membrane protein</topology>
    </subcellularLocation>
</comment>
<evidence type="ECO:0000313" key="15">
    <source>
        <dbReference type="Proteomes" id="UP001187531"/>
    </source>
</evidence>
<organism evidence="14 15">
    <name type="scientific">Artemia franciscana</name>
    <name type="common">Brine shrimp</name>
    <name type="synonym">Artemia sanfranciscana</name>
    <dbReference type="NCBI Taxonomy" id="6661"/>
    <lineage>
        <taxon>Eukaryota</taxon>
        <taxon>Metazoa</taxon>
        <taxon>Ecdysozoa</taxon>
        <taxon>Arthropoda</taxon>
        <taxon>Crustacea</taxon>
        <taxon>Branchiopoda</taxon>
        <taxon>Anostraca</taxon>
        <taxon>Artemiidae</taxon>
        <taxon>Artemia</taxon>
    </lineage>
</organism>
<evidence type="ECO:0000256" key="10">
    <source>
        <dbReference type="ARBA" id="ARBA00023201"/>
    </source>
</evidence>
<evidence type="ECO:0000256" key="4">
    <source>
        <dbReference type="ARBA" id="ARBA00022461"/>
    </source>
</evidence>
<dbReference type="EMBL" id="JAVRJZ010000010">
    <property type="protein sequence ID" value="KAK2717806.1"/>
    <property type="molecule type" value="Genomic_DNA"/>
</dbReference>
<keyword evidence="6 13" id="KW-1133">Transmembrane helix</keyword>
<evidence type="ECO:0000256" key="3">
    <source>
        <dbReference type="ARBA" id="ARBA00022448"/>
    </source>
</evidence>
<evidence type="ECO:0000256" key="11">
    <source>
        <dbReference type="ARBA" id="ARBA00023303"/>
    </source>
</evidence>
<keyword evidence="10 12" id="KW-0739">Sodium transport</keyword>
<keyword evidence="5 12" id="KW-0812">Transmembrane</keyword>
<name>A0AA88LA06_ARTSF</name>
<dbReference type="Gene3D" id="2.60.470.10">
    <property type="entry name" value="Acid-sensing ion channels like domains"/>
    <property type="match status" value="1"/>
</dbReference>
<dbReference type="InterPro" id="IPR001873">
    <property type="entry name" value="ENaC"/>
</dbReference>
<evidence type="ECO:0000256" key="2">
    <source>
        <dbReference type="ARBA" id="ARBA00007193"/>
    </source>
</evidence>
<keyword evidence="8 12" id="KW-0406">Ion transport</keyword>
<dbReference type="PRINTS" id="PR01078">
    <property type="entry name" value="AMINACHANNEL"/>
</dbReference>
<evidence type="ECO:0000313" key="14">
    <source>
        <dbReference type="EMBL" id="KAK2717806.1"/>
    </source>
</evidence>
<evidence type="ECO:0000256" key="8">
    <source>
        <dbReference type="ARBA" id="ARBA00023065"/>
    </source>
</evidence>
<evidence type="ECO:0000256" key="1">
    <source>
        <dbReference type="ARBA" id="ARBA00004141"/>
    </source>
</evidence>
<accession>A0AA88LA06</accession>
<feature type="transmembrane region" description="Helical" evidence="13">
    <location>
        <begin position="307"/>
        <end position="334"/>
    </location>
</feature>
<dbReference type="Pfam" id="PF00858">
    <property type="entry name" value="ASC"/>
    <property type="match status" value="1"/>
</dbReference>
<dbReference type="AlphaFoldDB" id="A0AA88LA06"/>